<dbReference type="Gene3D" id="6.10.140.1730">
    <property type="match status" value="1"/>
</dbReference>
<name>A0A1S9DVB5_ASPOZ</name>
<feature type="region of interest" description="Disordered" evidence="5">
    <location>
        <begin position="1"/>
        <end position="39"/>
    </location>
</feature>
<accession>A0A1S9DVB5</accession>
<dbReference type="OrthoDB" id="996720at2759"/>
<keyword evidence="3 4" id="KW-0687">Ribonucleoprotein</keyword>
<protein>
    <recommendedName>
        <fullName evidence="4">60S ribosomal protein L29</fullName>
    </recommendedName>
</protein>
<feature type="compositionally biased region" description="Basic and acidic residues" evidence="5">
    <location>
        <begin position="154"/>
        <end position="166"/>
    </location>
</feature>
<dbReference type="Pfam" id="PF01779">
    <property type="entry name" value="Ribosomal_L29e"/>
    <property type="match status" value="1"/>
</dbReference>
<dbReference type="GO" id="GO:0022625">
    <property type="term" value="C:cytosolic large ribosomal subunit"/>
    <property type="evidence" value="ECO:0007669"/>
    <property type="project" value="TreeGrafter"/>
</dbReference>
<organism evidence="6 7">
    <name type="scientific">Aspergillus oryzae</name>
    <name type="common">Yellow koji mold</name>
    <dbReference type="NCBI Taxonomy" id="5062"/>
    <lineage>
        <taxon>Eukaryota</taxon>
        <taxon>Fungi</taxon>
        <taxon>Dikarya</taxon>
        <taxon>Ascomycota</taxon>
        <taxon>Pezizomycotina</taxon>
        <taxon>Eurotiomycetes</taxon>
        <taxon>Eurotiomycetidae</taxon>
        <taxon>Eurotiales</taxon>
        <taxon>Aspergillaceae</taxon>
        <taxon>Aspergillus</taxon>
        <taxon>Aspergillus subgen. Circumdati</taxon>
    </lineage>
</organism>
<dbReference type="PANTHER" id="PTHR12884">
    <property type="entry name" value="60S RIBOSOMAL PROTEIN L29"/>
    <property type="match status" value="1"/>
</dbReference>
<proteinExistence type="inferred from homology"/>
<evidence type="ECO:0000256" key="3">
    <source>
        <dbReference type="ARBA" id="ARBA00023274"/>
    </source>
</evidence>
<dbReference type="GO" id="GO:0002181">
    <property type="term" value="P:cytoplasmic translation"/>
    <property type="evidence" value="ECO:0007669"/>
    <property type="project" value="TreeGrafter"/>
</dbReference>
<evidence type="ECO:0000256" key="1">
    <source>
        <dbReference type="ARBA" id="ARBA00010247"/>
    </source>
</evidence>
<gene>
    <name evidence="6" type="ORF">OAory_01007410</name>
</gene>
<sequence length="166" mass="18362">MYISESASGTKGAKPRTVSEIPQTGALKAERVSAPSASVQGNLTRQLIVNRLPVATNPTRWPVRADPPVLLDQYGDFDPGIISQNDGIFGLRRSESLTSSLLTESKNASQHHNSQKAHRNGIKKPKTHRYPSLKGVDPKFRRNHRHALHGTMKALKERKEGKREVA</sequence>
<evidence type="ECO:0000313" key="7">
    <source>
        <dbReference type="Proteomes" id="UP000190312"/>
    </source>
</evidence>
<dbReference type="EMBL" id="MKZY01000002">
    <property type="protein sequence ID" value="OOO12992.1"/>
    <property type="molecule type" value="Genomic_DNA"/>
</dbReference>
<feature type="region of interest" description="Disordered" evidence="5">
    <location>
        <begin position="103"/>
        <end position="166"/>
    </location>
</feature>
<dbReference type="InterPro" id="IPR002673">
    <property type="entry name" value="Ribosomal_eL29"/>
</dbReference>
<feature type="compositionally biased region" description="Basic residues" evidence="5">
    <location>
        <begin position="113"/>
        <end position="131"/>
    </location>
</feature>
<dbReference type="PANTHER" id="PTHR12884:SF0">
    <property type="entry name" value="60S RIBOSOMAL PROTEIN L29"/>
    <property type="match status" value="1"/>
</dbReference>
<dbReference type="AlphaFoldDB" id="A0A1S9DVB5"/>
<keyword evidence="2 4" id="KW-0689">Ribosomal protein</keyword>
<evidence type="ECO:0000256" key="4">
    <source>
        <dbReference type="RuleBase" id="RU364026"/>
    </source>
</evidence>
<dbReference type="GO" id="GO:0003735">
    <property type="term" value="F:structural constituent of ribosome"/>
    <property type="evidence" value="ECO:0007669"/>
    <property type="project" value="UniProtKB-UniRule"/>
</dbReference>
<evidence type="ECO:0000256" key="2">
    <source>
        <dbReference type="ARBA" id="ARBA00022980"/>
    </source>
</evidence>
<dbReference type="Proteomes" id="UP000190312">
    <property type="component" value="Unassembled WGS sequence"/>
</dbReference>
<comment type="caution">
    <text evidence="6">The sequence shown here is derived from an EMBL/GenBank/DDBJ whole genome shotgun (WGS) entry which is preliminary data.</text>
</comment>
<comment type="similarity">
    <text evidence="1 4">Belongs to the eukaryotic ribosomal protein eL29 family.</text>
</comment>
<reference evidence="6 7" key="1">
    <citation type="submission" date="2016-10" db="EMBL/GenBank/DDBJ databases">
        <title>Genome sequencing of Aspergillus oryzae BCC7051.</title>
        <authorList>
            <person name="Thammarongtham C."/>
            <person name="Vorapreeda T."/>
            <person name="Nookaew I."/>
            <person name="Srisuk T."/>
            <person name="Land M."/>
            <person name="Jeennor S."/>
            <person name="Laoteng K."/>
        </authorList>
    </citation>
    <scope>NUCLEOTIDE SEQUENCE [LARGE SCALE GENOMIC DNA]</scope>
    <source>
        <strain evidence="6 7">BCC7051</strain>
    </source>
</reference>
<evidence type="ECO:0000313" key="6">
    <source>
        <dbReference type="EMBL" id="OOO12992.1"/>
    </source>
</evidence>
<evidence type="ECO:0000256" key="5">
    <source>
        <dbReference type="SAM" id="MobiDB-lite"/>
    </source>
</evidence>